<dbReference type="PANTHER" id="PTHR34072">
    <property type="entry name" value="ENZYMATIC POLYPROTEIN-RELATED"/>
    <property type="match status" value="1"/>
</dbReference>
<organism evidence="2 3">
    <name type="scientific">Vitis vinifera</name>
    <name type="common">Grape</name>
    <dbReference type="NCBI Taxonomy" id="29760"/>
    <lineage>
        <taxon>Eukaryota</taxon>
        <taxon>Viridiplantae</taxon>
        <taxon>Streptophyta</taxon>
        <taxon>Embryophyta</taxon>
        <taxon>Tracheophyta</taxon>
        <taxon>Spermatophyta</taxon>
        <taxon>Magnoliopsida</taxon>
        <taxon>eudicotyledons</taxon>
        <taxon>Gunneridae</taxon>
        <taxon>Pentapetalae</taxon>
        <taxon>rosids</taxon>
        <taxon>Vitales</taxon>
        <taxon>Vitaceae</taxon>
        <taxon>Viteae</taxon>
        <taxon>Vitis</taxon>
    </lineage>
</organism>
<proteinExistence type="predicted"/>
<evidence type="ECO:0000313" key="2">
    <source>
        <dbReference type="EMBL" id="RVW36846.1"/>
    </source>
</evidence>
<dbReference type="Gene3D" id="3.30.70.270">
    <property type="match status" value="1"/>
</dbReference>
<reference evidence="2 3" key="1">
    <citation type="journal article" date="2018" name="PLoS Genet.">
        <title>Population sequencing reveals clonal diversity and ancestral inbreeding in the grapevine cultivar Chardonnay.</title>
        <authorList>
            <person name="Roach M.J."/>
            <person name="Johnson D.L."/>
            <person name="Bohlmann J."/>
            <person name="van Vuuren H.J."/>
            <person name="Jones S.J."/>
            <person name="Pretorius I.S."/>
            <person name="Schmidt S.A."/>
            <person name="Borneman A.R."/>
        </authorList>
    </citation>
    <scope>NUCLEOTIDE SEQUENCE [LARGE SCALE GENOMIC DNA]</scope>
    <source>
        <strain evidence="3">cv. Chardonnay</strain>
        <tissue evidence="2">Leaf</tissue>
    </source>
</reference>
<dbReference type="SUPFAM" id="SSF56672">
    <property type="entry name" value="DNA/RNA polymerases"/>
    <property type="match status" value="1"/>
</dbReference>
<feature type="domain" description="Reverse transcriptase/retrotransposon-derived protein RNase H-like" evidence="1">
    <location>
        <begin position="143"/>
        <end position="184"/>
    </location>
</feature>
<sequence>MVSEIDESSDDTFFQGWTWQLRYEVLEIEPEEIPVALSPEKKLKLKPLPEGLKYVNLGDGNVHQVVISSVLDIKQEKKKGIEVDKDKVDIIRNLPTPKIIKNIRSFLGHARFYRRFIQDFTKVAKSLCKLLAKRKNLFGMSNVSAFQKLKELLTTAPMVQPPNWSLPLELMCDASDQAVGAILS</sequence>
<dbReference type="FunFam" id="3.30.70.270:FF:000020">
    <property type="entry name" value="Transposon Tf2-6 polyprotein-like Protein"/>
    <property type="match status" value="1"/>
</dbReference>
<evidence type="ECO:0000259" key="1">
    <source>
        <dbReference type="Pfam" id="PF17919"/>
    </source>
</evidence>
<dbReference type="InterPro" id="IPR043502">
    <property type="entry name" value="DNA/RNA_pol_sf"/>
</dbReference>
<dbReference type="EMBL" id="QGNW01001557">
    <property type="protein sequence ID" value="RVW36846.1"/>
    <property type="molecule type" value="Genomic_DNA"/>
</dbReference>
<dbReference type="InterPro" id="IPR041577">
    <property type="entry name" value="RT_RNaseH_2"/>
</dbReference>
<accession>A0A438DN21</accession>
<name>A0A438DN21_VITVI</name>
<protein>
    <submittedName>
        <fullName evidence="2">Retrovirus-related Pol polyprotein from transposon 17.6</fullName>
    </submittedName>
</protein>
<evidence type="ECO:0000313" key="3">
    <source>
        <dbReference type="Proteomes" id="UP000288805"/>
    </source>
</evidence>
<dbReference type="Pfam" id="PF17919">
    <property type="entry name" value="RT_RNaseH_2"/>
    <property type="match status" value="1"/>
</dbReference>
<dbReference type="InterPro" id="IPR043128">
    <property type="entry name" value="Rev_trsase/Diguanyl_cyclase"/>
</dbReference>
<dbReference type="AlphaFoldDB" id="A0A438DN21"/>
<dbReference type="Proteomes" id="UP000288805">
    <property type="component" value="Unassembled WGS sequence"/>
</dbReference>
<comment type="caution">
    <text evidence="2">The sequence shown here is derived from an EMBL/GenBank/DDBJ whole genome shotgun (WGS) entry which is preliminary data.</text>
</comment>
<gene>
    <name evidence="2" type="primary">pol_357</name>
    <name evidence="2" type="ORF">CK203_098079</name>
</gene>
<dbReference type="PANTHER" id="PTHR34072:SF57">
    <property type="entry name" value="RNA-DIRECTED DNA POLYMERASE"/>
    <property type="match status" value="1"/>
</dbReference>